<feature type="transmembrane region" description="Helical" evidence="4">
    <location>
        <begin position="113"/>
        <end position="130"/>
    </location>
</feature>
<dbReference type="Gene3D" id="1.20.1250.20">
    <property type="entry name" value="MFS general substrate transporter like domains"/>
    <property type="match status" value="1"/>
</dbReference>
<feature type="transmembrane region" description="Helical" evidence="4">
    <location>
        <begin position="70"/>
        <end position="92"/>
    </location>
</feature>
<keyword evidence="1 4" id="KW-0812">Transmembrane</keyword>
<feature type="transmembrane region" description="Helical" evidence="4">
    <location>
        <begin position="136"/>
        <end position="154"/>
    </location>
</feature>
<dbReference type="SUPFAM" id="SSF103473">
    <property type="entry name" value="MFS general substrate transporter"/>
    <property type="match status" value="1"/>
</dbReference>
<name>A0A502G1U0_9PROT</name>
<proteinExistence type="predicted"/>
<dbReference type="PANTHER" id="PTHR11360">
    <property type="entry name" value="MONOCARBOXYLATE TRANSPORTER"/>
    <property type="match status" value="1"/>
</dbReference>
<evidence type="ECO:0000313" key="6">
    <source>
        <dbReference type="EMBL" id="TPG55714.1"/>
    </source>
</evidence>
<keyword evidence="3 4" id="KW-0472">Membrane</keyword>
<dbReference type="InterPro" id="IPR036259">
    <property type="entry name" value="MFS_trans_sf"/>
</dbReference>
<dbReference type="InterPro" id="IPR050327">
    <property type="entry name" value="Proton-linked_MCT"/>
</dbReference>
<dbReference type="InterPro" id="IPR020846">
    <property type="entry name" value="MFS_dom"/>
</dbReference>
<evidence type="ECO:0000256" key="1">
    <source>
        <dbReference type="ARBA" id="ARBA00022692"/>
    </source>
</evidence>
<dbReference type="EMBL" id="RCZP01000012">
    <property type="protein sequence ID" value="TPG55714.1"/>
    <property type="molecule type" value="Genomic_DNA"/>
</dbReference>
<reference evidence="6 7" key="1">
    <citation type="journal article" date="2019" name="Environ. Microbiol.">
        <title>Species interactions and distinct microbial communities in high Arctic permafrost affected cryosols are associated with the CH4 and CO2 gas fluxes.</title>
        <authorList>
            <person name="Altshuler I."/>
            <person name="Hamel J."/>
            <person name="Turney S."/>
            <person name="Magnuson E."/>
            <person name="Levesque R."/>
            <person name="Greer C."/>
            <person name="Whyte L.G."/>
        </authorList>
    </citation>
    <scope>NUCLEOTIDE SEQUENCE [LARGE SCALE GENOMIC DNA]</scope>
    <source>
        <strain evidence="6 7">S9.3B</strain>
    </source>
</reference>
<keyword evidence="2 4" id="KW-1133">Transmembrane helix</keyword>
<gene>
    <name evidence="6" type="ORF">EAH89_14235</name>
</gene>
<evidence type="ECO:0000256" key="3">
    <source>
        <dbReference type="ARBA" id="ARBA00023136"/>
    </source>
</evidence>
<evidence type="ECO:0000313" key="7">
    <source>
        <dbReference type="Proteomes" id="UP000317078"/>
    </source>
</evidence>
<accession>A0A502G1U0</accession>
<organism evidence="6 7">
    <name type="scientific">Muricoccus nepalensis</name>
    <dbReference type="NCBI Taxonomy" id="1854500"/>
    <lineage>
        <taxon>Bacteria</taxon>
        <taxon>Pseudomonadati</taxon>
        <taxon>Pseudomonadota</taxon>
        <taxon>Alphaproteobacteria</taxon>
        <taxon>Acetobacterales</taxon>
        <taxon>Roseomonadaceae</taxon>
        <taxon>Muricoccus</taxon>
    </lineage>
</organism>
<evidence type="ECO:0000259" key="5">
    <source>
        <dbReference type="PROSITE" id="PS50850"/>
    </source>
</evidence>
<evidence type="ECO:0000256" key="4">
    <source>
        <dbReference type="SAM" id="Phobius"/>
    </source>
</evidence>
<dbReference type="PROSITE" id="PS50850">
    <property type="entry name" value="MFS"/>
    <property type="match status" value="1"/>
</dbReference>
<feature type="domain" description="Major facilitator superfamily (MFS) profile" evidence="5">
    <location>
        <begin position="1"/>
        <end position="159"/>
    </location>
</feature>
<dbReference type="Pfam" id="PF07690">
    <property type="entry name" value="MFS_1"/>
    <property type="match status" value="1"/>
</dbReference>
<sequence length="159" mass="16146">MLVGGARDLGLDRHDAVALLGLIGVGTIVGRFLLTAMADAIGRRGVFLICCGGMAAAMPLWAAAEDRPVLQAFAIGFGTLQGGFVALLPAFVADRFGVRSLGERLGLLYTSRGIALLVAAPLAIGIALLVGHPPPVLASALLGAAGTLLMARVGHGLQR</sequence>
<evidence type="ECO:0000256" key="2">
    <source>
        <dbReference type="ARBA" id="ARBA00022989"/>
    </source>
</evidence>
<feature type="transmembrane region" description="Helical" evidence="4">
    <location>
        <begin position="16"/>
        <end position="34"/>
    </location>
</feature>
<dbReference type="Proteomes" id="UP000317078">
    <property type="component" value="Unassembled WGS sequence"/>
</dbReference>
<dbReference type="PANTHER" id="PTHR11360:SF284">
    <property type="entry name" value="EG:103B4.3 PROTEIN-RELATED"/>
    <property type="match status" value="1"/>
</dbReference>
<dbReference type="GO" id="GO:0022857">
    <property type="term" value="F:transmembrane transporter activity"/>
    <property type="evidence" value="ECO:0007669"/>
    <property type="project" value="InterPro"/>
</dbReference>
<comment type="caution">
    <text evidence="6">The sequence shown here is derived from an EMBL/GenBank/DDBJ whole genome shotgun (WGS) entry which is preliminary data.</text>
</comment>
<keyword evidence="7" id="KW-1185">Reference proteome</keyword>
<feature type="transmembrane region" description="Helical" evidence="4">
    <location>
        <begin position="46"/>
        <end position="64"/>
    </location>
</feature>
<dbReference type="InterPro" id="IPR011701">
    <property type="entry name" value="MFS"/>
</dbReference>
<dbReference type="AlphaFoldDB" id="A0A502G1U0"/>
<protein>
    <submittedName>
        <fullName evidence="6">MFS transporter</fullName>
    </submittedName>
</protein>